<dbReference type="Gene3D" id="3.40.120.10">
    <property type="entry name" value="Alpha-D-Glucose-1,6-Bisphosphate, subunit A, domain 3"/>
    <property type="match status" value="2"/>
</dbReference>
<accession>A0A955L4B1</accession>
<dbReference type="GO" id="GO:0005975">
    <property type="term" value="P:carbohydrate metabolic process"/>
    <property type="evidence" value="ECO:0007669"/>
    <property type="project" value="InterPro"/>
</dbReference>
<feature type="domain" description="DUF3417" evidence="5">
    <location>
        <begin position="324"/>
        <end position="428"/>
    </location>
</feature>
<evidence type="ECO:0000313" key="7">
    <source>
        <dbReference type="Proteomes" id="UP000783287"/>
    </source>
</evidence>
<dbReference type="InterPro" id="IPR011834">
    <property type="entry name" value="Agluc_phsphrylas"/>
</dbReference>
<protein>
    <submittedName>
        <fullName evidence="6">Alpha-glucan family phosphorylase</fullName>
    </submittedName>
</protein>
<comment type="similarity">
    <text evidence="2">Belongs to the glycogen phosphorylase family.</text>
</comment>
<gene>
    <name evidence="6" type="primary">glgP</name>
    <name evidence="6" type="ORF">KC909_00125</name>
</gene>
<comment type="catalytic activity">
    <reaction evidence="1">
        <text>[(1-&gt;4)-alpha-D-glucosyl](n) + phosphate = [(1-&gt;4)-alpha-D-glucosyl](n-1) + alpha-D-glucose 1-phosphate</text>
        <dbReference type="Rhea" id="RHEA:41732"/>
        <dbReference type="Rhea" id="RHEA-COMP:9584"/>
        <dbReference type="Rhea" id="RHEA-COMP:9586"/>
        <dbReference type="ChEBI" id="CHEBI:15444"/>
        <dbReference type="ChEBI" id="CHEBI:43474"/>
        <dbReference type="ChEBI" id="CHEBI:58601"/>
        <dbReference type="EC" id="2.4.1.1"/>
    </reaction>
</comment>
<dbReference type="InterPro" id="IPR005845">
    <property type="entry name" value="A-D-PHexomutase_a/b/a-II"/>
</dbReference>
<dbReference type="Gene3D" id="3.40.50.2000">
    <property type="entry name" value="Glycogen Phosphorylase B"/>
    <property type="match status" value="2"/>
</dbReference>
<sequence length="984" mass="113383">MPNNTDELFNEGEIVGLYPHQLNSEFCYKLAHTFFNLVPGAKYVIGYSLKDWSKYLVEAFDYAARDKGVKLEFIGQATLDELLFSKDSGWYDGAIYLTTERFGRNKQGIKLYDKENKALSIDEVKNGFDITQVDYPSDLINNQHQLTKVSYRSKFIEKLYTEIELNRTIDFKVIIDCANGVTGNVFDTLNNDNVFGDLEVEVLHIEANERYPHYLPDLADEHLAKVMKNELISNNGDIGFILNSDGSKFIVVDNTGLDLNLEEVARYIDSRGEQIEHSNHYGIWGLINVLKDLSYNEFSLSKITNLASSINYQEQTSEDIKSKFDYLLDNLWYTWNPHFVLPIIDMYGDGWRKNSPPSEFIAQYGSKKLDEILNEKAFEIEQNVRLFKEYADSQKWFDNYCREPGRECFSDFKNNPIAYFCLEYGLVDWLQIYSGGLGVLAGDFLKVASDMGVPMVAVGIFYHEGYFHQDFAEDGGQVERYIHQDADDYPFELVLDEEGKQLDVMVEVDGREVFARAWKLKVGNVDLYLLDTNYDKNSLWEDKKITAHLYGGDQDTRVRQEILLGIGGARMLKELGLNPSLWHMNEGHSGFLVLELAKNYIDQGIEFKEAIGMASSKLVFTNHTLKQAGNDIFPFVLIEEHLSSYTDDLNTDINSIFELGKEEIYAQGKFSMTMMGLRHAKISNAVSLLHGKAAKRIWPEYDLVPVTNGVHMPTWVSPEIHELLDRYVGENWHYPEFDVDYTRVQNIPDQELWDAHNIRKHKLITTLSTELGLNLDPDALTIAWSRRLASYKRPDMIVSDLDRLRQVLSMQDKPLQILIAGKAHPKDNAGKELVQRMNQALSTEEFKNKVILVPGYNWQLARRMISGADIWLNTPYRFEEASGTSGMKAAANGVLQFTTKDGWTDEVDWYEKGWVIPEEDPVKAMFDTLEYQIMPLFFENLNGEYNEHWVQMMKNCMELVLKNYSMERMMKEYLEKIYLPIITG</sequence>
<name>A0A955L4B1_9BACT</name>
<dbReference type="EMBL" id="JAGQLK010000002">
    <property type="protein sequence ID" value="MCA9382750.1"/>
    <property type="molecule type" value="Genomic_DNA"/>
</dbReference>
<evidence type="ECO:0000259" key="4">
    <source>
        <dbReference type="Pfam" id="PF02879"/>
    </source>
</evidence>
<reference evidence="6" key="2">
    <citation type="journal article" date="2021" name="Microbiome">
        <title>Successional dynamics and alternative stable states in a saline activated sludge microbial community over 9 years.</title>
        <authorList>
            <person name="Wang Y."/>
            <person name="Ye J."/>
            <person name="Ju F."/>
            <person name="Liu L."/>
            <person name="Boyd J.A."/>
            <person name="Deng Y."/>
            <person name="Parks D.H."/>
            <person name="Jiang X."/>
            <person name="Yin X."/>
            <person name="Woodcroft B.J."/>
            <person name="Tyson G.W."/>
            <person name="Hugenholtz P."/>
            <person name="Polz M.F."/>
            <person name="Zhang T."/>
        </authorList>
    </citation>
    <scope>NUCLEOTIDE SEQUENCE</scope>
    <source>
        <strain evidence="6">HKST-UBA14</strain>
    </source>
</reference>
<dbReference type="InterPro" id="IPR052182">
    <property type="entry name" value="Glycogen/Maltodextrin_Phosph"/>
</dbReference>
<dbReference type="InterPro" id="IPR024517">
    <property type="entry name" value="Glycogen_phosphorylase_DUF3417"/>
</dbReference>
<dbReference type="Pfam" id="PF11897">
    <property type="entry name" value="DUF3417"/>
    <property type="match status" value="1"/>
</dbReference>
<dbReference type="Pfam" id="PF00343">
    <property type="entry name" value="Phosphorylase"/>
    <property type="match status" value="1"/>
</dbReference>
<dbReference type="AlphaFoldDB" id="A0A955L4B1"/>
<reference evidence="6" key="1">
    <citation type="submission" date="2020-04" db="EMBL/GenBank/DDBJ databases">
        <authorList>
            <person name="Zhang T."/>
        </authorList>
    </citation>
    <scope>NUCLEOTIDE SEQUENCE</scope>
    <source>
        <strain evidence="6">HKST-UBA14</strain>
    </source>
</reference>
<dbReference type="Proteomes" id="UP000783287">
    <property type="component" value="Unassembled WGS sequence"/>
</dbReference>
<evidence type="ECO:0000256" key="1">
    <source>
        <dbReference type="ARBA" id="ARBA00001275"/>
    </source>
</evidence>
<evidence type="ECO:0000259" key="5">
    <source>
        <dbReference type="Pfam" id="PF11897"/>
    </source>
</evidence>
<dbReference type="PANTHER" id="PTHR42655:SF1">
    <property type="entry name" value="GLYCOGEN PHOSPHORYLASE"/>
    <property type="match status" value="1"/>
</dbReference>
<comment type="caution">
    <text evidence="6">The sequence shown here is derived from an EMBL/GenBank/DDBJ whole genome shotgun (WGS) entry which is preliminary data.</text>
</comment>
<evidence type="ECO:0000256" key="3">
    <source>
        <dbReference type="ARBA" id="ARBA00022533"/>
    </source>
</evidence>
<dbReference type="GO" id="GO:0016868">
    <property type="term" value="F:intramolecular phosphotransferase activity"/>
    <property type="evidence" value="ECO:0007669"/>
    <property type="project" value="InterPro"/>
</dbReference>
<keyword evidence="3" id="KW-0021">Allosteric enzyme</keyword>
<dbReference type="InterPro" id="IPR016055">
    <property type="entry name" value="A-D-PHexomutase_a/b/a-I/II/III"/>
</dbReference>
<dbReference type="PANTHER" id="PTHR42655">
    <property type="entry name" value="GLYCOGEN PHOSPHORYLASE"/>
    <property type="match status" value="1"/>
</dbReference>
<dbReference type="SUPFAM" id="SSF53756">
    <property type="entry name" value="UDP-Glycosyltransferase/glycogen phosphorylase"/>
    <property type="match status" value="1"/>
</dbReference>
<evidence type="ECO:0000313" key="6">
    <source>
        <dbReference type="EMBL" id="MCA9382750.1"/>
    </source>
</evidence>
<dbReference type="SUPFAM" id="SSF53738">
    <property type="entry name" value="Phosphoglucomutase, first 3 domains"/>
    <property type="match status" value="2"/>
</dbReference>
<dbReference type="Pfam" id="PF02879">
    <property type="entry name" value="PGM_PMM_II"/>
    <property type="match status" value="1"/>
</dbReference>
<dbReference type="GO" id="GO:0030170">
    <property type="term" value="F:pyridoxal phosphate binding"/>
    <property type="evidence" value="ECO:0007669"/>
    <property type="project" value="InterPro"/>
</dbReference>
<dbReference type="GO" id="GO:0008184">
    <property type="term" value="F:glycogen phosphorylase activity"/>
    <property type="evidence" value="ECO:0007669"/>
    <property type="project" value="InterPro"/>
</dbReference>
<feature type="domain" description="Alpha-D-phosphohexomutase alpha/beta/alpha" evidence="4">
    <location>
        <begin position="155"/>
        <end position="256"/>
    </location>
</feature>
<dbReference type="NCBIfam" id="TIGR02094">
    <property type="entry name" value="more_P_ylases"/>
    <property type="match status" value="1"/>
</dbReference>
<proteinExistence type="inferred from homology"/>
<evidence type="ECO:0000256" key="2">
    <source>
        <dbReference type="ARBA" id="ARBA00006047"/>
    </source>
</evidence>
<dbReference type="InterPro" id="IPR000811">
    <property type="entry name" value="Glyco_trans_35"/>
</dbReference>
<organism evidence="6 7">
    <name type="scientific">Candidatus Dojkabacteria bacterium</name>
    <dbReference type="NCBI Taxonomy" id="2099670"/>
    <lineage>
        <taxon>Bacteria</taxon>
        <taxon>Candidatus Dojkabacteria</taxon>
    </lineage>
</organism>